<accession>A0A1E5UX64</accession>
<evidence type="ECO:0000256" key="1">
    <source>
        <dbReference type="ARBA" id="ARBA00023015"/>
    </source>
</evidence>
<feature type="region of interest" description="VHIID" evidence="3">
    <location>
        <begin position="14"/>
        <end position="79"/>
    </location>
</feature>
<evidence type="ECO:0000313" key="4">
    <source>
        <dbReference type="EMBL" id="OEL17522.1"/>
    </source>
</evidence>
<gene>
    <name evidence="4" type="ORF">BAE44_0021459</name>
</gene>
<feature type="region of interest" description="Leucine repeat II (LRII)" evidence="3">
    <location>
        <begin position="95"/>
        <end position="127"/>
    </location>
</feature>
<dbReference type="PROSITE" id="PS50985">
    <property type="entry name" value="GRAS"/>
    <property type="match status" value="1"/>
</dbReference>
<keyword evidence="5" id="KW-1185">Reference proteome</keyword>
<dbReference type="OrthoDB" id="47276at2759"/>
<dbReference type="EMBL" id="LWDX02059746">
    <property type="protein sequence ID" value="OEL17522.1"/>
    <property type="molecule type" value="Genomic_DNA"/>
</dbReference>
<name>A0A1E5UX64_9POAL</name>
<protein>
    <submittedName>
        <fullName evidence="4">Uncharacterized protein</fullName>
    </submittedName>
</protein>
<reference evidence="4 5" key="1">
    <citation type="submission" date="2016-09" db="EMBL/GenBank/DDBJ databases">
        <title>The draft genome of Dichanthelium oligosanthes: A C3 panicoid grass species.</title>
        <authorList>
            <person name="Studer A.J."/>
            <person name="Schnable J.C."/>
            <person name="Brutnell T.P."/>
        </authorList>
    </citation>
    <scope>NUCLEOTIDE SEQUENCE [LARGE SCALE GENOMIC DNA]</scope>
    <source>
        <strain evidence="5">cv. Kellogg 1175</strain>
        <tissue evidence="4">Leaf</tissue>
    </source>
</reference>
<sequence>MLRRISAIDFLKAYQLFMAACCCKKVAFTFSNKTIFDAFAGRHCLNIVDYGLGYGFQWLGLLRGLAARQGGPPEVKITGIDLPQPGFRPAYQIEETGRRLSNCAHEFGMPFTFRGIAAKRETALLST</sequence>
<comment type="similarity">
    <text evidence="3">Belongs to the GRAS family.</text>
</comment>
<dbReference type="InterPro" id="IPR005202">
    <property type="entry name" value="TF_GRAS"/>
</dbReference>
<dbReference type="AlphaFoldDB" id="A0A1E5UX64"/>
<keyword evidence="1" id="KW-0805">Transcription regulation</keyword>
<keyword evidence="2" id="KW-0804">Transcription</keyword>
<evidence type="ECO:0000313" key="5">
    <source>
        <dbReference type="Proteomes" id="UP000095767"/>
    </source>
</evidence>
<dbReference type="PANTHER" id="PTHR31636">
    <property type="entry name" value="OSJNBA0084A10.13 PROTEIN-RELATED"/>
    <property type="match status" value="1"/>
</dbReference>
<dbReference type="Proteomes" id="UP000095767">
    <property type="component" value="Unassembled WGS sequence"/>
</dbReference>
<proteinExistence type="inferred from homology"/>
<dbReference type="STRING" id="888268.A0A1E5UX64"/>
<dbReference type="Pfam" id="PF03514">
    <property type="entry name" value="GRAS"/>
    <property type="match status" value="1"/>
</dbReference>
<comment type="caution">
    <text evidence="3">Lacks conserved residue(s) required for the propagation of feature annotation.</text>
</comment>
<organism evidence="4 5">
    <name type="scientific">Dichanthelium oligosanthes</name>
    <dbReference type="NCBI Taxonomy" id="888268"/>
    <lineage>
        <taxon>Eukaryota</taxon>
        <taxon>Viridiplantae</taxon>
        <taxon>Streptophyta</taxon>
        <taxon>Embryophyta</taxon>
        <taxon>Tracheophyta</taxon>
        <taxon>Spermatophyta</taxon>
        <taxon>Magnoliopsida</taxon>
        <taxon>Liliopsida</taxon>
        <taxon>Poales</taxon>
        <taxon>Poaceae</taxon>
        <taxon>PACMAD clade</taxon>
        <taxon>Panicoideae</taxon>
        <taxon>Panicodae</taxon>
        <taxon>Paniceae</taxon>
        <taxon>Dichantheliinae</taxon>
        <taxon>Dichanthelium</taxon>
    </lineage>
</organism>
<comment type="caution">
    <text evidence="4">The sequence shown here is derived from an EMBL/GenBank/DDBJ whole genome shotgun (WGS) entry which is preliminary data.</text>
</comment>
<evidence type="ECO:0000256" key="2">
    <source>
        <dbReference type="ARBA" id="ARBA00023163"/>
    </source>
</evidence>
<evidence type="ECO:0000256" key="3">
    <source>
        <dbReference type="PROSITE-ProRule" id="PRU01191"/>
    </source>
</evidence>